<gene>
    <name evidence="3" type="ORF">C1H46_005056</name>
</gene>
<dbReference type="AlphaFoldDB" id="A0A540NFL9"/>
<name>A0A540NFL9_MALBA</name>
<dbReference type="InterPro" id="IPR036397">
    <property type="entry name" value="RNaseH_sf"/>
</dbReference>
<dbReference type="GO" id="GO:0003676">
    <property type="term" value="F:nucleic acid binding"/>
    <property type="evidence" value="ECO:0007669"/>
    <property type="project" value="InterPro"/>
</dbReference>
<accession>A0A540NFL9</accession>
<keyword evidence="4" id="KW-1185">Reference proteome</keyword>
<dbReference type="Pfam" id="PF13456">
    <property type="entry name" value="RVT_3"/>
    <property type="match status" value="1"/>
</dbReference>
<feature type="domain" description="Reverse transcriptase zinc-binding" evidence="2">
    <location>
        <begin position="22"/>
        <end position="118"/>
    </location>
</feature>
<organism evidence="3 4">
    <name type="scientific">Malus baccata</name>
    <name type="common">Siberian crab apple</name>
    <name type="synonym">Pyrus baccata</name>
    <dbReference type="NCBI Taxonomy" id="106549"/>
    <lineage>
        <taxon>Eukaryota</taxon>
        <taxon>Viridiplantae</taxon>
        <taxon>Streptophyta</taxon>
        <taxon>Embryophyta</taxon>
        <taxon>Tracheophyta</taxon>
        <taxon>Spermatophyta</taxon>
        <taxon>Magnoliopsida</taxon>
        <taxon>eudicotyledons</taxon>
        <taxon>Gunneridae</taxon>
        <taxon>Pentapetalae</taxon>
        <taxon>rosids</taxon>
        <taxon>fabids</taxon>
        <taxon>Rosales</taxon>
        <taxon>Rosaceae</taxon>
        <taxon>Amygdaloideae</taxon>
        <taxon>Maleae</taxon>
        <taxon>Malus</taxon>
    </lineage>
</organism>
<dbReference type="PANTHER" id="PTHR47074">
    <property type="entry name" value="BNAC02G40300D PROTEIN"/>
    <property type="match status" value="1"/>
</dbReference>
<protein>
    <recommendedName>
        <fullName evidence="5">RNase H type-1 domain-containing protein</fullName>
    </recommendedName>
</protein>
<reference evidence="3 4" key="1">
    <citation type="journal article" date="2019" name="G3 (Bethesda)">
        <title>Sequencing of a Wild Apple (Malus baccata) Genome Unravels the Differences Between Cultivated and Wild Apple Species Regarding Disease Resistance and Cold Tolerance.</title>
        <authorList>
            <person name="Chen X."/>
        </authorList>
    </citation>
    <scope>NUCLEOTIDE SEQUENCE [LARGE SCALE GENOMIC DNA]</scope>
    <source>
        <strain evidence="4">cv. Shandingzi</strain>
        <tissue evidence="3">Leaves</tissue>
    </source>
</reference>
<feature type="domain" description="RNase H type-1" evidence="1">
    <location>
        <begin position="232"/>
        <end position="353"/>
    </location>
</feature>
<dbReference type="InterPro" id="IPR012337">
    <property type="entry name" value="RNaseH-like_sf"/>
</dbReference>
<evidence type="ECO:0000313" key="3">
    <source>
        <dbReference type="EMBL" id="TQE09320.1"/>
    </source>
</evidence>
<dbReference type="PANTHER" id="PTHR47074:SF73">
    <property type="entry name" value="OS04G0448401 PROTEIN"/>
    <property type="match status" value="1"/>
</dbReference>
<dbReference type="EMBL" id="VIEB01000059">
    <property type="protein sequence ID" value="TQE09320.1"/>
    <property type="molecule type" value="Genomic_DNA"/>
</dbReference>
<dbReference type="InterPro" id="IPR026960">
    <property type="entry name" value="RVT-Znf"/>
</dbReference>
<dbReference type="STRING" id="106549.A0A540NFL9"/>
<dbReference type="GO" id="GO:0004523">
    <property type="term" value="F:RNA-DNA hybrid ribonuclease activity"/>
    <property type="evidence" value="ECO:0007669"/>
    <property type="project" value="InterPro"/>
</dbReference>
<dbReference type="Pfam" id="PF13966">
    <property type="entry name" value="zf-RVT"/>
    <property type="match status" value="1"/>
</dbReference>
<evidence type="ECO:0000259" key="1">
    <source>
        <dbReference type="Pfam" id="PF13456"/>
    </source>
</evidence>
<dbReference type="Gene3D" id="3.30.420.10">
    <property type="entry name" value="Ribonuclease H-like superfamily/Ribonuclease H"/>
    <property type="match status" value="1"/>
</dbReference>
<dbReference type="InterPro" id="IPR044730">
    <property type="entry name" value="RNase_H-like_dom_plant"/>
</dbReference>
<dbReference type="CDD" id="cd06222">
    <property type="entry name" value="RNase_H_like"/>
    <property type="match status" value="1"/>
</dbReference>
<dbReference type="InterPro" id="IPR052929">
    <property type="entry name" value="RNase_H-like_EbsB-rel"/>
</dbReference>
<dbReference type="SUPFAM" id="SSF53098">
    <property type="entry name" value="Ribonuclease H-like"/>
    <property type="match status" value="1"/>
</dbReference>
<sequence length="384" mass="43756">MHTGDPTLKDRLAWPYDKRGSYSVKSGYYWSHSRNIDHCRQSNWLVPIPSTLWKIVWKLKVPPKIRTFMWRTLHAALATMKNLYIRRSSLSPICPLCNSNDESIEHLFLFCRWVEVVWFGGMLNLRPHPLHVSSWANWIVQMGDSETGSIEVRINRLSYIAFTCWHIWKSRCDFQFNNQVIYPSRVVAAISRSVSAYQDFINRLSFPSLLNQPNLGDEVQWSPPNQGVIKINVDASWDASVGGGFMGVVARDENGRFLAASRLRVKATGATMAEALAILHGCKLGVRNGWNSICIESDSFDAISCLRDPAKKGSWDAFPILRKCYRLRMAFQACRWSWVPRLANSVADFLASRKCREACDQIWVHRPPSSLVHVLCNGGLPCPP</sequence>
<dbReference type="InterPro" id="IPR002156">
    <property type="entry name" value="RNaseH_domain"/>
</dbReference>
<dbReference type="Proteomes" id="UP000315295">
    <property type="component" value="Unassembled WGS sequence"/>
</dbReference>
<comment type="caution">
    <text evidence="3">The sequence shown here is derived from an EMBL/GenBank/DDBJ whole genome shotgun (WGS) entry which is preliminary data.</text>
</comment>
<evidence type="ECO:0000259" key="2">
    <source>
        <dbReference type="Pfam" id="PF13966"/>
    </source>
</evidence>
<evidence type="ECO:0008006" key="5">
    <source>
        <dbReference type="Google" id="ProtNLM"/>
    </source>
</evidence>
<proteinExistence type="predicted"/>
<evidence type="ECO:0000313" key="4">
    <source>
        <dbReference type="Proteomes" id="UP000315295"/>
    </source>
</evidence>